<dbReference type="Pfam" id="PF04542">
    <property type="entry name" value="Sigma70_r2"/>
    <property type="match status" value="1"/>
</dbReference>
<dbReference type="Gene3D" id="1.10.10.10">
    <property type="entry name" value="Winged helix-like DNA-binding domain superfamily/Winged helix DNA-binding domain"/>
    <property type="match status" value="1"/>
</dbReference>
<dbReference type="InterPro" id="IPR036388">
    <property type="entry name" value="WH-like_DNA-bd_sf"/>
</dbReference>
<dbReference type="EMBL" id="CP041765">
    <property type="protein sequence ID" value="QDQ96088.1"/>
    <property type="molecule type" value="Genomic_DNA"/>
</dbReference>
<sequence>MTRHRTPPRSAAADARVPFQRVVEVHGVSVLRVCRALVGPVDADDAWSETFLAALRAYPEMPPGRSVEAWLVTIAQRKCIDMLRSRGRNPEPVAELPPVRSDVGIPGAADEFAPLWHALGRLPLVQRQAVVYHHLVGMPYADAARIIGNSAAAARRAGADGIAALRRALAEPTGTAPPPGAFRDDAADVAPSPERAPPLPPRRTAAAGRRAHHSTGGATQ</sequence>
<dbReference type="OrthoDB" id="9803203at2"/>
<dbReference type="InterPro" id="IPR013324">
    <property type="entry name" value="RNA_pol_sigma_r3/r4-like"/>
</dbReference>
<dbReference type="PANTHER" id="PTHR43133">
    <property type="entry name" value="RNA POLYMERASE ECF-TYPE SIGMA FACTO"/>
    <property type="match status" value="1"/>
</dbReference>
<dbReference type="SUPFAM" id="SSF88659">
    <property type="entry name" value="Sigma3 and sigma4 domains of RNA polymerase sigma factors"/>
    <property type="match status" value="1"/>
</dbReference>
<accession>A0A516WZ22</accession>
<dbReference type="GO" id="GO:0006352">
    <property type="term" value="P:DNA-templated transcription initiation"/>
    <property type="evidence" value="ECO:0007669"/>
    <property type="project" value="InterPro"/>
</dbReference>
<proteinExistence type="inferred from homology"/>
<evidence type="ECO:0000259" key="7">
    <source>
        <dbReference type="Pfam" id="PF04542"/>
    </source>
</evidence>
<comment type="similarity">
    <text evidence="1">Belongs to the sigma-70 factor family. ECF subfamily.</text>
</comment>
<keyword evidence="4" id="KW-0238">DNA-binding</keyword>
<evidence type="ECO:0000313" key="10">
    <source>
        <dbReference type="Proteomes" id="UP000317344"/>
    </source>
</evidence>
<evidence type="ECO:0000259" key="8">
    <source>
        <dbReference type="Pfam" id="PF08281"/>
    </source>
</evidence>
<dbReference type="GO" id="GO:0003677">
    <property type="term" value="F:DNA binding"/>
    <property type="evidence" value="ECO:0007669"/>
    <property type="project" value="UniProtKB-KW"/>
</dbReference>
<keyword evidence="2" id="KW-0805">Transcription regulation</keyword>
<name>A0A516WZ22_9ACTN</name>
<keyword evidence="5" id="KW-0804">Transcription</keyword>
<reference evidence="9 10" key="1">
    <citation type="submission" date="2019-07" db="EMBL/GenBank/DDBJ databases">
        <title>Tomitella cavernea sp. nov., an actinomycete isolated from soil.</title>
        <authorList>
            <person name="Cheng J."/>
        </authorList>
    </citation>
    <scope>NUCLEOTIDE SEQUENCE [LARGE SCALE GENOMIC DNA]</scope>
    <source>
        <strain evidence="9 10">HY188</strain>
    </source>
</reference>
<dbReference type="GO" id="GO:0016987">
    <property type="term" value="F:sigma factor activity"/>
    <property type="evidence" value="ECO:0007669"/>
    <property type="project" value="UniProtKB-KW"/>
</dbReference>
<evidence type="ECO:0000313" key="9">
    <source>
        <dbReference type="EMBL" id="QDQ96088.1"/>
    </source>
</evidence>
<keyword evidence="3" id="KW-0731">Sigma factor</keyword>
<dbReference type="PANTHER" id="PTHR43133:SF50">
    <property type="entry name" value="ECF RNA POLYMERASE SIGMA FACTOR SIGM"/>
    <property type="match status" value="1"/>
</dbReference>
<feature type="domain" description="RNA polymerase sigma factor 70 region 4 type 2" evidence="8">
    <location>
        <begin position="115"/>
        <end position="156"/>
    </location>
</feature>
<dbReference type="InterPro" id="IPR013325">
    <property type="entry name" value="RNA_pol_sigma_r2"/>
</dbReference>
<dbReference type="SUPFAM" id="SSF88946">
    <property type="entry name" value="Sigma2 domain of RNA polymerase sigma factors"/>
    <property type="match status" value="1"/>
</dbReference>
<dbReference type="InterPro" id="IPR007627">
    <property type="entry name" value="RNA_pol_sigma70_r2"/>
</dbReference>
<feature type="domain" description="RNA polymerase sigma-70 region 2" evidence="7">
    <location>
        <begin position="23"/>
        <end position="88"/>
    </location>
</feature>
<dbReference type="InterPro" id="IPR039425">
    <property type="entry name" value="RNA_pol_sigma-70-like"/>
</dbReference>
<evidence type="ECO:0000256" key="6">
    <source>
        <dbReference type="SAM" id="MobiDB-lite"/>
    </source>
</evidence>
<organism evidence="9 10">
    <name type="scientific">Tomitella fengzijianii</name>
    <dbReference type="NCBI Taxonomy" id="2597660"/>
    <lineage>
        <taxon>Bacteria</taxon>
        <taxon>Bacillati</taxon>
        <taxon>Actinomycetota</taxon>
        <taxon>Actinomycetes</taxon>
        <taxon>Mycobacteriales</taxon>
        <taxon>Tomitella</taxon>
    </lineage>
</organism>
<evidence type="ECO:0000256" key="4">
    <source>
        <dbReference type="ARBA" id="ARBA00023125"/>
    </source>
</evidence>
<dbReference type="InterPro" id="IPR013249">
    <property type="entry name" value="RNA_pol_sigma70_r4_t2"/>
</dbReference>
<reference evidence="9 10" key="2">
    <citation type="submission" date="2019-07" db="EMBL/GenBank/DDBJ databases">
        <authorList>
            <person name="Huang Y."/>
        </authorList>
    </citation>
    <scope>NUCLEOTIDE SEQUENCE [LARGE SCALE GENOMIC DNA]</scope>
    <source>
        <strain evidence="9 10">HY188</strain>
    </source>
</reference>
<feature type="region of interest" description="Disordered" evidence="6">
    <location>
        <begin position="171"/>
        <end position="220"/>
    </location>
</feature>
<evidence type="ECO:0000256" key="5">
    <source>
        <dbReference type="ARBA" id="ARBA00023163"/>
    </source>
</evidence>
<keyword evidence="10" id="KW-1185">Reference proteome</keyword>
<dbReference type="KEGG" id="toy:FO059_00435"/>
<evidence type="ECO:0000256" key="1">
    <source>
        <dbReference type="ARBA" id="ARBA00010641"/>
    </source>
</evidence>
<evidence type="ECO:0000256" key="3">
    <source>
        <dbReference type="ARBA" id="ARBA00023082"/>
    </source>
</evidence>
<dbReference type="Gene3D" id="1.10.1740.10">
    <property type="match status" value="1"/>
</dbReference>
<gene>
    <name evidence="9" type="ORF">FO059_00435</name>
</gene>
<evidence type="ECO:0000256" key="2">
    <source>
        <dbReference type="ARBA" id="ARBA00023015"/>
    </source>
</evidence>
<dbReference type="AlphaFoldDB" id="A0A516WZ22"/>
<dbReference type="Proteomes" id="UP000317344">
    <property type="component" value="Chromosome"/>
</dbReference>
<protein>
    <submittedName>
        <fullName evidence="9">RNA polymerase sigma factor</fullName>
    </submittedName>
</protein>
<dbReference type="Pfam" id="PF08281">
    <property type="entry name" value="Sigma70_r4_2"/>
    <property type="match status" value="1"/>
</dbReference>